<evidence type="ECO:0000313" key="2">
    <source>
        <dbReference type="Proteomes" id="UP000001926"/>
    </source>
</evidence>
<protein>
    <submittedName>
        <fullName evidence="1">Uncharacterized protein</fullName>
    </submittedName>
</protein>
<name>A0A175JDJ8_ENTH1</name>
<accession>B1N2G8</accession>
<dbReference type="KEGG" id="ehi:EHI_044630"/>
<reference evidence="1" key="2">
    <citation type="submission" date="2007-03" db="EMBL/GenBank/DDBJ databases">
        <authorList>
            <person name="Lorenzi H."/>
            <person name="Amedeo P."/>
            <person name="Inman J."/>
            <person name="Schobel S."/>
            <person name="Caler E."/>
        </authorList>
    </citation>
    <scope>GENOME REANNOTATION</scope>
    <source>
        <strain evidence="1">HM-1:IMSS</strain>
    </source>
</reference>
<dbReference type="Proteomes" id="UP000001926">
    <property type="component" value="Partially assembled WGS sequence"/>
</dbReference>
<dbReference type="EMBL" id="DS571147">
    <property type="protein sequence ID" value="EDS89831.1"/>
    <property type="molecule type" value="Genomic_DNA"/>
</dbReference>
<dbReference type="RefSeq" id="XP_001913384.1">
    <property type="nucleotide sequence ID" value="XM_001913349.1"/>
</dbReference>
<dbReference type="GeneID" id="6219329"/>
<dbReference type="AlphaFoldDB" id="A0A175JDJ8"/>
<dbReference type="VEuPathDB" id="AmoebaDB:EHI5A_073220"/>
<evidence type="ECO:0000313" key="1">
    <source>
        <dbReference type="EMBL" id="EDS89831.1"/>
    </source>
</evidence>
<dbReference type="InParanoid" id="A0A175JDJ8"/>
<organism evidence="1 2">
    <name type="scientific">Entamoeba histolytica (strain ATCC 30459 / HM-1:IMSS / ABRM)</name>
    <dbReference type="NCBI Taxonomy" id="294381"/>
    <lineage>
        <taxon>Eukaryota</taxon>
        <taxon>Amoebozoa</taxon>
        <taxon>Evosea</taxon>
        <taxon>Archamoebae</taxon>
        <taxon>Mastigamoebida</taxon>
        <taxon>Entamoebidae</taxon>
        <taxon>Entamoeba</taxon>
    </lineage>
</organism>
<dbReference type="VEuPathDB" id="AmoebaDB:EHI_044630"/>
<dbReference type="VEuPathDB" id="AmoebaDB:KM1_327590"/>
<accession>A0A175JDJ8</accession>
<sequence>METSSPIQESSCLHQSDYVSSLLDIECSVSAHIGYSNNEYDDWIPFDKNAFQHSISYPYKQTQSIQK</sequence>
<gene>
    <name evidence="1" type="ORF">EHI_044630</name>
</gene>
<keyword evidence="2" id="KW-1185">Reference proteome</keyword>
<proteinExistence type="predicted"/>
<reference evidence="1" key="1">
    <citation type="journal article" date="2005" name="Nature">
        <title>The genome of the protist parasite Entamoeba histolytica.</title>
        <authorList>
            <person name="Loftus B."/>
            <person name="Anderson I."/>
            <person name="Davies R."/>
            <person name="Alsmark U.C."/>
            <person name="Samuelson J."/>
            <person name="Amedeo P."/>
            <person name="Roncaglia P."/>
            <person name="Berriman M."/>
            <person name="Hirt R.P."/>
            <person name="Mann B.J."/>
            <person name="Nozaki T."/>
            <person name="Suh B."/>
            <person name="Pop M."/>
            <person name="Duchene M."/>
            <person name="Ackers J."/>
            <person name="Tannich E."/>
            <person name="Leippe M."/>
            <person name="Hofer M."/>
            <person name="Bruchhaus I."/>
            <person name="Willhoeft U."/>
            <person name="Bhattacharya A."/>
            <person name="Chillingworth T."/>
            <person name="Churcher C."/>
            <person name="Hance Z."/>
            <person name="Harris B."/>
            <person name="Harris D."/>
            <person name="Jagels K."/>
            <person name="Moule S."/>
            <person name="Mungall K."/>
            <person name="Ormond D."/>
            <person name="Squares R."/>
            <person name="Whitehead S."/>
            <person name="Quail M.A."/>
            <person name="Rabbinowitsch E."/>
            <person name="Norbertczak H."/>
            <person name="Price C."/>
            <person name="Wang Z."/>
            <person name="Guillen N."/>
            <person name="Gilchrist C."/>
            <person name="Stroup S.E."/>
            <person name="Bhattacharya S."/>
            <person name="Lohia A."/>
            <person name="Foster P.G."/>
            <person name="Sicheritz-Ponten T."/>
            <person name="Weber C."/>
            <person name="Singh U."/>
            <person name="Mukherjee C."/>
            <person name="El-Sayed N.M."/>
            <person name="Petri W.A.Jr."/>
            <person name="Clark C.G."/>
            <person name="Embley T.M."/>
            <person name="Barrell B."/>
            <person name="Fraser C.M."/>
            <person name="Hall N."/>
        </authorList>
    </citation>
    <scope>NUCLEOTIDE SEQUENCE [LARGE SCALE GENOMIC DNA]</scope>
    <source>
        <strain evidence="1">HM-1:IMSS</strain>
    </source>
</reference>